<evidence type="ECO:0000256" key="1">
    <source>
        <dbReference type="ARBA" id="ARBA00004651"/>
    </source>
</evidence>
<dbReference type="PANTHER" id="PTHR33452">
    <property type="entry name" value="OXIDOREDUCTASE CATD-RELATED"/>
    <property type="match status" value="1"/>
</dbReference>
<reference evidence="10" key="1">
    <citation type="journal article" date="2019" name="Int. J. Syst. Evol. Microbiol.">
        <title>The Global Catalogue of Microorganisms (GCM) 10K type strain sequencing project: providing services to taxonomists for standard genome sequencing and annotation.</title>
        <authorList>
            <consortium name="The Broad Institute Genomics Platform"/>
            <consortium name="The Broad Institute Genome Sequencing Center for Infectious Disease"/>
            <person name="Wu L."/>
            <person name="Ma J."/>
        </authorList>
    </citation>
    <scope>NUCLEOTIDE SEQUENCE [LARGE SCALE GENOMIC DNA]</scope>
    <source>
        <strain evidence="10">KCTC 42087</strain>
    </source>
</reference>
<accession>A0ABW1A010</accession>
<keyword evidence="10" id="KW-1185">Reference proteome</keyword>
<organism evidence="9 10">
    <name type="scientific">Actinomadura rugatobispora</name>
    <dbReference type="NCBI Taxonomy" id="1994"/>
    <lineage>
        <taxon>Bacteria</taxon>
        <taxon>Bacillati</taxon>
        <taxon>Actinomycetota</taxon>
        <taxon>Actinomycetes</taxon>
        <taxon>Streptosporangiales</taxon>
        <taxon>Thermomonosporaceae</taxon>
        <taxon>Actinomadura</taxon>
    </lineage>
</organism>
<keyword evidence="4 8" id="KW-0812">Transmembrane</keyword>
<comment type="caution">
    <text evidence="9">The sequence shown here is derived from an EMBL/GenBank/DDBJ whole genome shotgun (WGS) entry which is preliminary data.</text>
</comment>
<evidence type="ECO:0000256" key="5">
    <source>
        <dbReference type="ARBA" id="ARBA00022989"/>
    </source>
</evidence>
<feature type="compositionally biased region" description="Low complexity" evidence="7">
    <location>
        <begin position="189"/>
        <end position="219"/>
    </location>
</feature>
<gene>
    <name evidence="9" type="ORF">ACFPZN_21205</name>
</gene>
<evidence type="ECO:0000256" key="2">
    <source>
        <dbReference type="ARBA" id="ARBA00006679"/>
    </source>
</evidence>
<dbReference type="InterPro" id="IPR051907">
    <property type="entry name" value="DoxX-like_oxidoreductase"/>
</dbReference>
<dbReference type="InterPro" id="IPR032808">
    <property type="entry name" value="DoxX"/>
</dbReference>
<evidence type="ECO:0000256" key="4">
    <source>
        <dbReference type="ARBA" id="ARBA00022692"/>
    </source>
</evidence>
<keyword evidence="6 8" id="KW-0472">Membrane</keyword>
<feature type="transmembrane region" description="Helical" evidence="8">
    <location>
        <begin position="111"/>
        <end position="132"/>
    </location>
</feature>
<comment type="similarity">
    <text evidence="2">Belongs to the DoxX family.</text>
</comment>
<feature type="region of interest" description="Disordered" evidence="7">
    <location>
        <begin position="141"/>
        <end position="269"/>
    </location>
</feature>
<evidence type="ECO:0000313" key="10">
    <source>
        <dbReference type="Proteomes" id="UP001596074"/>
    </source>
</evidence>
<sequence length="269" mass="27802">MRSRPLYDIAALLARLGFGAVFMAHGWQKIEAGITATGRSFDQLGVPFPTGAAVYAAFAELLGGAALALGLGLPVVGVLLFVDMAGAFVFVHAGEGLFLVDGGTARNGYELVLVLGLAGLLFAAGAGGRLTADQWLLGGRTSRGRGLRRSERARVDDEDDDDDGQKFVEALRGAGDEPPPPALEKPRAPKAAKSSSSKTSSKTSPKSSSRSSSTPSTPAEGDARLATDIVSGGTGTEDDTLVAGRRKPRRRGSSDTQPMKRDQSGSGTS</sequence>
<dbReference type="PANTHER" id="PTHR33452:SF1">
    <property type="entry name" value="INNER MEMBRANE PROTEIN YPHA-RELATED"/>
    <property type="match status" value="1"/>
</dbReference>
<dbReference type="Pfam" id="PF07681">
    <property type="entry name" value="DoxX"/>
    <property type="match status" value="1"/>
</dbReference>
<evidence type="ECO:0000256" key="3">
    <source>
        <dbReference type="ARBA" id="ARBA00022475"/>
    </source>
</evidence>
<feature type="transmembrane region" description="Helical" evidence="8">
    <location>
        <begin position="78"/>
        <end position="99"/>
    </location>
</feature>
<dbReference type="EMBL" id="JBHSON010000029">
    <property type="protein sequence ID" value="MFC5748153.1"/>
    <property type="molecule type" value="Genomic_DNA"/>
</dbReference>
<dbReference type="Proteomes" id="UP001596074">
    <property type="component" value="Unassembled WGS sequence"/>
</dbReference>
<protein>
    <submittedName>
        <fullName evidence="9">DoxX family protein</fullName>
    </submittedName>
</protein>
<feature type="transmembrane region" description="Helical" evidence="8">
    <location>
        <begin position="50"/>
        <end position="71"/>
    </location>
</feature>
<evidence type="ECO:0000256" key="7">
    <source>
        <dbReference type="SAM" id="MobiDB-lite"/>
    </source>
</evidence>
<evidence type="ECO:0000256" key="6">
    <source>
        <dbReference type="ARBA" id="ARBA00023136"/>
    </source>
</evidence>
<dbReference type="RefSeq" id="WP_378283794.1">
    <property type="nucleotide sequence ID" value="NZ_JBHSON010000029.1"/>
</dbReference>
<comment type="subcellular location">
    <subcellularLocation>
        <location evidence="1">Cell membrane</location>
        <topology evidence="1">Multi-pass membrane protein</topology>
    </subcellularLocation>
</comment>
<name>A0ABW1A010_9ACTN</name>
<proteinExistence type="inferred from homology"/>
<keyword evidence="3" id="KW-1003">Cell membrane</keyword>
<evidence type="ECO:0000256" key="8">
    <source>
        <dbReference type="SAM" id="Phobius"/>
    </source>
</evidence>
<evidence type="ECO:0000313" key="9">
    <source>
        <dbReference type="EMBL" id="MFC5748153.1"/>
    </source>
</evidence>
<keyword evidence="5 8" id="KW-1133">Transmembrane helix</keyword>